<evidence type="ECO:0000313" key="3">
    <source>
        <dbReference type="Proteomes" id="UP001327560"/>
    </source>
</evidence>
<keyword evidence="3" id="KW-1185">Reference proteome</keyword>
<dbReference type="InterPro" id="IPR005630">
    <property type="entry name" value="Terpene_synthase_metal-bd"/>
</dbReference>
<name>A0AAQ3PZ67_9LILI</name>
<sequence>MERGDVPKSIQCCMNERGVSEAAAREVIKELIMDNWRVINGDRACSSSFEEYFKSVAINVPRTSLFFYHHGDGYSKSDEETRDHIISLLLQPFKI</sequence>
<reference evidence="2 3" key="1">
    <citation type="submission" date="2023-10" db="EMBL/GenBank/DDBJ databases">
        <title>Chromosome-scale genome assembly provides insights into flower coloration mechanisms of Canna indica.</title>
        <authorList>
            <person name="Li C."/>
        </authorList>
    </citation>
    <scope>NUCLEOTIDE SEQUENCE [LARGE SCALE GENOMIC DNA]</scope>
    <source>
        <tissue evidence="2">Flower</tissue>
    </source>
</reference>
<dbReference type="Gene3D" id="1.10.600.10">
    <property type="entry name" value="Farnesyl Diphosphate Synthase"/>
    <property type="match status" value="1"/>
</dbReference>
<dbReference type="AlphaFoldDB" id="A0AAQ3PZ67"/>
<dbReference type="Pfam" id="PF03936">
    <property type="entry name" value="Terpene_synth_C"/>
    <property type="match status" value="1"/>
</dbReference>
<protein>
    <submittedName>
        <fullName evidence="2">Chloroplast terpene synthase</fullName>
    </submittedName>
</protein>
<feature type="domain" description="Terpene synthase metal-binding" evidence="1">
    <location>
        <begin position="1"/>
        <end position="37"/>
    </location>
</feature>
<accession>A0AAQ3PZ67</accession>
<dbReference type="SUPFAM" id="SSF48576">
    <property type="entry name" value="Terpenoid synthases"/>
    <property type="match status" value="1"/>
</dbReference>
<dbReference type="GO" id="GO:0000287">
    <property type="term" value="F:magnesium ion binding"/>
    <property type="evidence" value="ECO:0007669"/>
    <property type="project" value="InterPro"/>
</dbReference>
<dbReference type="Proteomes" id="UP001327560">
    <property type="component" value="Chromosome 1"/>
</dbReference>
<evidence type="ECO:0000313" key="2">
    <source>
        <dbReference type="EMBL" id="WOK91570.1"/>
    </source>
</evidence>
<organism evidence="2 3">
    <name type="scientific">Canna indica</name>
    <name type="common">Indian-shot</name>
    <dbReference type="NCBI Taxonomy" id="4628"/>
    <lineage>
        <taxon>Eukaryota</taxon>
        <taxon>Viridiplantae</taxon>
        <taxon>Streptophyta</taxon>
        <taxon>Embryophyta</taxon>
        <taxon>Tracheophyta</taxon>
        <taxon>Spermatophyta</taxon>
        <taxon>Magnoliopsida</taxon>
        <taxon>Liliopsida</taxon>
        <taxon>Zingiberales</taxon>
        <taxon>Cannaceae</taxon>
        <taxon>Canna</taxon>
    </lineage>
</organism>
<dbReference type="EMBL" id="CP136890">
    <property type="protein sequence ID" value="WOK91570.1"/>
    <property type="molecule type" value="Genomic_DNA"/>
</dbReference>
<proteinExistence type="predicted"/>
<evidence type="ECO:0000259" key="1">
    <source>
        <dbReference type="Pfam" id="PF03936"/>
    </source>
</evidence>
<dbReference type="InterPro" id="IPR008949">
    <property type="entry name" value="Isoprenoid_synthase_dom_sf"/>
</dbReference>
<gene>
    <name evidence="2" type="ORF">Cni_G00261</name>
</gene>
<dbReference type="GO" id="GO:0010333">
    <property type="term" value="F:terpene synthase activity"/>
    <property type="evidence" value="ECO:0007669"/>
    <property type="project" value="InterPro"/>
</dbReference>